<sequence>MSYIIEKGRRVAFVMSARLGDTLIAMVIVRNLVAHGIQVTVFSHHLSVLKDWFPRFDIQPALQAHSLRDSLDGYDTVIHAYAADVVGDVRTWHPRAWVMDEWPVYRQIKPMLDIQLDVCRKMFGLTELSRANGIQLPATVDTRVARRRAVIHPTASALHKQWLPQRFLRLARQLEAQGYEPCFVVAPTERPGWQWVESCGYRLVSHASLADLAGWLVSAGIFVGNDSGIAHLASNVGVPVVSLAMRPRIARRWSPGWSPSVTLTPIPLMPGRMLREAFWKHLLPVSRVATAIERLRKHVAGTPRAFGPAPQLSHGYARMLGRQWANLLALRPRAAASVSTPTLPPQTRARGTGVTAGQRTTTIGR</sequence>
<evidence type="ECO:0000256" key="1">
    <source>
        <dbReference type="ARBA" id="ARBA00022676"/>
    </source>
</evidence>
<dbReference type="Gene3D" id="3.40.50.2000">
    <property type="entry name" value="Glycogen Phosphorylase B"/>
    <property type="match status" value="1"/>
</dbReference>
<gene>
    <name evidence="4" type="ORF">FHW18_001471</name>
</gene>
<feature type="region of interest" description="Disordered" evidence="3">
    <location>
        <begin position="338"/>
        <end position="365"/>
    </location>
</feature>
<dbReference type="SUPFAM" id="SSF53756">
    <property type="entry name" value="UDP-Glycosyltransferase/glycogen phosphorylase"/>
    <property type="match status" value="1"/>
</dbReference>
<dbReference type="GO" id="GO:0008713">
    <property type="term" value="F:ADP-heptose-lipopolysaccharide heptosyltransferase activity"/>
    <property type="evidence" value="ECO:0007669"/>
    <property type="project" value="TreeGrafter"/>
</dbReference>
<proteinExistence type="predicted"/>
<evidence type="ECO:0000256" key="3">
    <source>
        <dbReference type="SAM" id="MobiDB-lite"/>
    </source>
</evidence>
<evidence type="ECO:0000256" key="2">
    <source>
        <dbReference type="ARBA" id="ARBA00022679"/>
    </source>
</evidence>
<dbReference type="EMBL" id="JACBYR010000001">
    <property type="protein sequence ID" value="NYE82200.1"/>
    <property type="molecule type" value="Genomic_DNA"/>
</dbReference>
<dbReference type="GO" id="GO:0005829">
    <property type="term" value="C:cytosol"/>
    <property type="evidence" value="ECO:0007669"/>
    <property type="project" value="TreeGrafter"/>
</dbReference>
<dbReference type="InterPro" id="IPR051199">
    <property type="entry name" value="LPS_LOS_Heptosyltrfase"/>
</dbReference>
<protein>
    <recommendedName>
        <fullName evidence="6">ADP-heptose:LPS heptosyltransferase</fullName>
    </recommendedName>
</protein>
<reference evidence="4 5" key="1">
    <citation type="submission" date="2020-07" db="EMBL/GenBank/DDBJ databases">
        <title>Genomic Encyclopedia of Type Strains, Phase IV (KMG-V): Genome sequencing to study the core and pangenomes of soil and plant-associated prokaryotes.</title>
        <authorList>
            <person name="Whitman W."/>
        </authorList>
    </citation>
    <scope>NUCLEOTIDE SEQUENCE [LARGE SCALE GENOMIC DNA]</scope>
    <source>
        <strain evidence="4 5">SAS40</strain>
    </source>
</reference>
<dbReference type="GO" id="GO:0009244">
    <property type="term" value="P:lipopolysaccharide core region biosynthetic process"/>
    <property type="evidence" value="ECO:0007669"/>
    <property type="project" value="TreeGrafter"/>
</dbReference>
<accession>A0A7Y9LMG0</accession>
<keyword evidence="1" id="KW-0328">Glycosyltransferase</keyword>
<keyword evidence="2" id="KW-0808">Transferase</keyword>
<dbReference type="RefSeq" id="WP_179584817.1">
    <property type="nucleotide sequence ID" value="NZ_JACBYR010000001.1"/>
</dbReference>
<comment type="caution">
    <text evidence="4">The sequence shown here is derived from an EMBL/GenBank/DDBJ whole genome shotgun (WGS) entry which is preliminary data.</text>
</comment>
<dbReference type="PANTHER" id="PTHR30160:SF1">
    <property type="entry name" value="LIPOPOLYSACCHARIDE 1,2-N-ACETYLGLUCOSAMINETRANSFERASE-RELATED"/>
    <property type="match status" value="1"/>
</dbReference>
<organism evidence="4 5">
    <name type="scientific">Pigmentiphaga litoralis</name>
    <dbReference type="NCBI Taxonomy" id="516702"/>
    <lineage>
        <taxon>Bacteria</taxon>
        <taxon>Pseudomonadati</taxon>
        <taxon>Pseudomonadota</taxon>
        <taxon>Betaproteobacteria</taxon>
        <taxon>Burkholderiales</taxon>
        <taxon>Alcaligenaceae</taxon>
        <taxon>Pigmentiphaga</taxon>
    </lineage>
</organism>
<evidence type="ECO:0000313" key="5">
    <source>
        <dbReference type="Proteomes" id="UP000542125"/>
    </source>
</evidence>
<dbReference type="PANTHER" id="PTHR30160">
    <property type="entry name" value="TETRAACYLDISACCHARIDE 4'-KINASE-RELATED"/>
    <property type="match status" value="1"/>
</dbReference>
<name>A0A7Y9LMG0_9BURK</name>
<dbReference type="Proteomes" id="UP000542125">
    <property type="component" value="Unassembled WGS sequence"/>
</dbReference>
<feature type="compositionally biased region" description="Polar residues" evidence="3">
    <location>
        <begin position="355"/>
        <end position="365"/>
    </location>
</feature>
<dbReference type="Pfam" id="PF01075">
    <property type="entry name" value="Glyco_transf_9"/>
    <property type="match status" value="1"/>
</dbReference>
<dbReference type="AlphaFoldDB" id="A0A7Y9LMG0"/>
<dbReference type="InterPro" id="IPR002201">
    <property type="entry name" value="Glyco_trans_9"/>
</dbReference>
<evidence type="ECO:0008006" key="6">
    <source>
        <dbReference type="Google" id="ProtNLM"/>
    </source>
</evidence>
<keyword evidence="5" id="KW-1185">Reference proteome</keyword>
<evidence type="ECO:0000313" key="4">
    <source>
        <dbReference type="EMBL" id="NYE82200.1"/>
    </source>
</evidence>